<name>A0A223N2L6_9VIBR</name>
<dbReference type="InterPro" id="IPR021352">
    <property type="entry name" value="DUF2971"/>
</dbReference>
<sequence length="285" mass="32902">MKNLYKYVTPESIDIILRNSSIKITNPSEFNDPLDCNVPEFEVDSKILKKIFTKNSGVTKHEISDLSSELDKSISELKSELEPLSKELTSAWEELIAQFRVLSLTEDSNNILMWSHYADDHKGAVIGFKKFEGKGFVKNAKRVDYRNGSKKFKEFSSKLFEVLVQYFIKEEQDAHVSNKREKLVVNALTSSTLKFFTSYFFFKKNEWNYEKEHRLVLRCDSSDISQNGGVETISFDTSEVCEIIFGVKADTEVVHSCSLLAKEKYPEVHVYQMEKVGWSLVRKKI</sequence>
<dbReference type="Pfam" id="PF11185">
    <property type="entry name" value="DUF2971"/>
    <property type="match status" value="1"/>
</dbReference>
<dbReference type="AlphaFoldDB" id="A0A223N2L6"/>
<gene>
    <name evidence="1" type="ORF">CCZ37_16615</name>
</gene>
<reference evidence="1 2" key="1">
    <citation type="submission" date="2017-08" db="EMBL/GenBank/DDBJ databases">
        <title>The Vibrio qinghaiensis sp.-Q67 is a luminous bacteria isolated firstly from Qinghai lake, Qinghai province, China, which has been proved to be very sensitive to detect environmental and food pollutants. Therefore, complete genome analysis of V. qinghaiensis sp.-Q67 highlights the potential application of this strain on detection of hazards in the contaminated environments.</title>
        <authorList>
            <person name="Gong L."/>
        </authorList>
    </citation>
    <scope>NUCLEOTIDE SEQUENCE [LARGE SCALE GENOMIC DNA]</scope>
    <source>
        <strain evidence="1 2">Q67</strain>
    </source>
</reference>
<protein>
    <recommendedName>
        <fullName evidence="3">DUF2971 domain-containing protein</fullName>
    </recommendedName>
</protein>
<accession>A0A223N2L6</accession>
<dbReference type="RefSeq" id="WP_094501610.1">
    <property type="nucleotide sequence ID" value="NZ_CAWNHI010000002.1"/>
</dbReference>
<keyword evidence="2" id="KW-1185">Reference proteome</keyword>
<dbReference type="EMBL" id="CP022742">
    <property type="protein sequence ID" value="ASU24132.1"/>
    <property type="molecule type" value="Genomic_DNA"/>
</dbReference>
<evidence type="ECO:0008006" key="3">
    <source>
        <dbReference type="Google" id="ProtNLM"/>
    </source>
</evidence>
<dbReference type="Proteomes" id="UP000215148">
    <property type="component" value="Chromosome 2"/>
</dbReference>
<proteinExistence type="predicted"/>
<dbReference type="KEGG" id="vqi:CCZ37_16615"/>
<organism evidence="1 2">
    <name type="scientific">Vibrio qinghaiensis</name>
    <dbReference type="NCBI Taxonomy" id="2025808"/>
    <lineage>
        <taxon>Bacteria</taxon>
        <taxon>Pseudomonadati</taxon>
        <taxon>Pseudomonadota</taxon>
        <taxon>Gammaproteobacteria</taxon>
        <taxon>Vibrionales</taxon>
        <taxon>Vibrionaceae</taxon>
        <taxon>Vibrio</taxon>
    </lineage>
</organism>
<evidence type="ECO:0000313" key="1">
    <source>
        <dbReference type="EMBL" id="ASU24132.1"/>
    </source>
</evidence>
<evidence type="ECO:0000313" key="2">
    <source>
        <dbReference type="Proteomes" id="UP000215148"/>
    </source>
</evidence>